<evidence type="ECO:0000256" key="1">
    <source>
        <dbReference type="SAM" id="Phobius"/>
    </source>
</evidence>
<gene>
    <name evidence="2" type="ORF">LCGC14_2743250</name>
</gene>
<name>A0A0F9BVL1_9ZZZZ</name>
<feature type="non-terminal residue" evidence="2">
    <location>
        <position position="1"/>
    </location>
</feature>
<sequence length="113" mass="12973">NKDVLFIIEYPNGKQIRPWKINLPNLKKENECCYSESEILFKPEVPGVHRLIVGKSEDFQYADLFGVTDREIKLIANDWTTSFNIIDSLEMRFYVAATLALIISAFSIILAAF</sequence>
<comment type="caution">
    <text evidence="2">The sequence shown here is derived from an EMBL/GenBank/DDBJ whole genome shotgun (WGS) entry which is preliminary data.</text>
</comment>
<keyword evidence="1" id="KW-1133">Transmembrane helix</keyword>
<evidence type="ECO:0000313" key="2">
    <source>
        <dbReference type="EMBL" id="KKK88431.1"/>
    </source>
</evidence>
<reference evidence="2" key="1">
    <citation type="journal article" date="2015" name="Nature">
        <title>Complex archaea that bridge the gap between prokaryotes and eukaryotes.</title>
        <authorList>
            <person name="Spang A."/>
            <person name="Saw J.H."/>
            <person name="Jorgensen S.L."/>
            <person name="Zaremba-Niedzwiedzka K."/>
            <person name="Martijn J."/>
            <person name="Lind A.E."/>
            <person name="van Eijk R."/>
            <person name="Schleper C."/>
            <person name="Guy L."/>
            <person name="Ettema T.J."/>
        </authorList>
    </citation>
    <scope>NUCLEOTIDE SEQUENCE</scope>
</reference>
<proteinExistence type="predicted"/>
<feature type="transmembrane region" description="Helical" evidence="1">
    <location>
        <begin position="93"/>
        <end position="112"/>
    </location>
</feature>
<keyword evidence="1" id="KW-0472">Membrane</keyword>
<accession>A0A0F9BVL1</accession>
<dbReference type="EMBL" id="LAZR01049955">
    <property type="protein sequence ID" value="KKK88431.1"/>
    <property type="molecule type" value="Genomic_DNA"/>
</dbReference>
<keyword evidence="1" id="KW-0812">Transmembrane</keyword>
<organism evidence="2">
    <name type="scientific">marine sediment metagenome</name>
    <dbReference type="NCBI Taxonomy" id="412755"/>
    <lineage>
        <taxon>unclassified sequences</taxon>
        <taxon>metagenomes</taxon>
        <taxon>ecological metagenomes</taxon>
    </lineage>
</organism>
<protein>
    <submittedName>
        <fullName evidence="2">Uncharacterized protein</fullName>
    </submittedName>
</protein>
<dbReference type="AlphaFoldDB" id="A0A0F9BVL1"/>